<dbReference type="Pfam" id="PF00078">
    <property type="entry name" value="RVT_1"/>
    <property type="match status" value="1"/>
</dbReference>
<keyword evidence="10 13" id="KW-0695">RNA-directed DNA polymerase</keyword>
<evidence type="ECO:0000256" key="11">
    <source>
        <dbReference type="ARBA" id="ARBA00023242"/>
    </source>
</evidence>
<evidence type="ECO:0000256" key="2">
    <source>
        <dbReference type="ARBA" id="ARBA00012493"/>
    </source>
</evidence>
<evidence type="ECO:0000256" key="8">
    <source>
        <dbReference type="ARBA" id="ARBA00022842"/>
    </source>
</evidence>
<evidence type="ECO:0000313" key="17">
    <source>
        <dbReference type="Proteomes" id="UP001165065"/>
    </source>
</evidence>
<evidence type="ECO:0000256" key="5">
    <source>
        <dbReference type="ARBA" id="ARBA00022679"/>
    </source>
</evidence>
<dbReference type="SUPFAM" id="SSF56672">
    <property type="entry name" value="DNA/RNA polymerases"/>
    <property type="match status" value="1"/>
</dbReference>
<dbReference type="InterPro" id="IPR043502">
    <property type="entry name" value="DNA/RNA_pol_sf"/>
</dbReference>
<dbReference type="Proteomes" id="UP001165065">
    <property type="component" value="Unassembled WGS sequence"/>
</dbReference>
<organism evidence="16 17">
    <name type="scientific">Triparma columacea</name>
    <dbReference type="NCBI Taxonomy" id="722753"/>
    <lineage>
        <taxon>Eukaryota</taxon>
        <taxon>Sar</taxon>
        <taxon>Stramenopiles</taxon>
        <taxon>Ochrophyta</taxon>
        <taxon>Bolidophyceae</taxon>
        <taxon>Parmales</taxon>
        <taxon>Triparmaceae</taxon>
        <taxon>Triparma</taxon>
    </lineage>
</organism>
<comment type="caution">
    <text evidence="16">The sequence shown here is derived from an EMBL/GenBank/DDBJ whole genome shotgun (WGS) entry which is preliminary data.</text>
</comment>
<feature type="region of interest" description="Disordered" evidence="14">
    <location>
        <begin position="254"/>
        <end position="274"/>
    </location>
</feature>
<comment type="catalytic activity">
    <reaction evidence="12 13">
        <text>DNA(n) + a 2'-deoxyribonucleoside 5'-triphosphate = DNA(n+1) + diphosphate</text>
        <dbReference type="Rhea" id="RHEA:22508"/>
        <dbReference type="Rhea" id="RHEA-COMP:17339"/>
        <dbReference type="Rhea" id="RHEA-COMP:17340"/>
        <dbReference type="ChEBI" id="CHEBI:33019"/>
        <dbReference type="ChEBI" id="CHEBI:61560"/>
        <dbReference type="ChEBI" id="CHEBI:173112"/>
        <dbReference type="EC" id="2.7.7.49"/>
    </reaction>
</comment>
<evidence type="ECO:0000256" key="14">
    <source>
        <dbReference type="SAM" id="MobiDB-lite"/>
    </source>
</evidence>
<dbReference type="PANTHER" id="PTHR12066:SF0">
    <property type="entry name" value="TELOMERASE REVERSE TRANSCRIPTASE"/>
    <property type="match status" value="1"/>
</dbReference>
<comment type="similarity">
    <text evidence="1 13">Belongs to the reverse transcriptase family. Telomerase subfamily.</text>
</comment>
<keyword evidence="6 13" id="KW-0548">Nucleotidyltransferase</keyword>
<dbReference type="SMART" id="SM00975">
    <property type="entry name" value="Telomerase_RBD"/>
    <property type="match status" value="1"/>
</dbReference>
<dbReference type="GO" id="GO:0070034">
    <property type="term" value="F:telomerase RNA binding"/>
    <property type="evidence" value="ECO:0007669"/>
    <property type="project" value="TreeGrafter"/>
</dbReference>
<evidence type="ECO:0000256" key="3">
    <source>
        <dbReference type="ARBA" id="ARBA00016182"/>
    </source>
</evidence>
<feature type="domain" description="Reverse transcriptase" evidence="15">
    <location>
        <begin position="528"/>
        <end position="858"/>
    </location>
</feature>
<comment type="subcellular location">
    <subcellularLocation>
        <location evidence="13">Nucleus</location>
    </subcellularLocation>
    <subcellularLocation>
        <location evidence="13">Chromosome</location>
        <location evidence="13">Telomere</location>
    </subcellularLocation>
</comment>
<dbReference type="GO" id="GO:0042162">
    <property type="term" value="F:telomeric DNA binding"/>
    <property type="evidence" value="ECO:0007669"/>
    <property type="project" value="TreeGrafter"/>
</dbReference>
<evidence type="ECO:0000256" key="6">
    <source>
        <dbReference type="ARBA" id="ARBA00022695"/>
    </source>
</evidence>
<dbReference type="GO" id="GO:0007004">
    <property type="term" value="P:telomere maintenance via telomerase"/>
    <property type="evidence" value="ECO:0007669"/>
    <property type="project" value="TreeGrafter"/>
</dbReference>
<dbReference type="PANTHER" id="PTHR12066">
    <property type="entry name" value="TELOMERASE REVERSE TRANSCRIPTASE"/>
    <property type="match status" value="1"/>
</dbReference>
<dbReference type="Gene3D" id="1.10.132.70">
    <property type="match status" value="1"/>
</dbReference>
<sequence>MKAGRALLKLLKFKPPLGPSTFKSLEMSSVRNLLMFSLACPDPSLSTGGEITPITSLKKQTSTHSLIDQIVGQLVISGYNSTTAKLARSLISYVRSTEGTNILAYGFAYSREAFSSSNVQGVKTMGPGVERTAGVANNVQELKGGAWRIVHDVVGDECIVKLLKEAVVVCRVEGGDGFSEGEDSKGEGEDGKGKGKGKHNFYQLCGIPLFVQAPNYGVAGKAGMGIRTQGEVGGRVGKEIKEGKRIREYEGKGMEVDEGGEGKEERKKSGGSIGERDTAIPRFKIFYSNSFSKQPGLPTGHPWNKRFSSGLELLAREAGSVVWNGKSRGKKRCLVLERLLTDMIRRHNKFDYCRSIQRFCPLGRAYERRGKTPLELASVSKMFVPLEGIKSFLRDCVLNVCPKEIFGSKDNWDRVISGVDMFAGARTSEGFDARKVAEGIKTTSITWLSTKHKATSAQRNLANVRLQNAVQFLYTGFLIPLIRACFYVTETEWGHNECFWYRKPVWSLFRSLSMAKFEKAQYEKMGEQEVDDKLKDGLMGPGGLRLKPKETGVRGLVTLSKLRGVRGKVYRGWEAKQKSTNHVLGPTHQVLKYEHSVEEGLFGYGVQNFKEVFDKMMDFKLGQGGGGGSSTKKLYWATCDIRHCFDNIAPPRVFELCKKLLKETDYIVRKYSVLHAYDSEKRVVTNHVKEVIPQQAYVREFMPAVSKQYSHAVLIDKVTVAVMHRAKVLEQLEEHLKDNVVVGIGGRGEEGVYRQVKGIAQGSVLSTFLCHLYYGDVERKLLGGVFSKRSLVLRYVDDFLCVSESKEEVEEFLEKMTKGDGDLGAVVNQEKTVTSFESPLTNKVVEDGDGFPFAGYLFDTQTMEARTDFSRFDGKKARDGLTVERSNKPGLALITKIKTFVRPRVEELTVSTMINSRERVRANVYCNFLLAAVKTVGYVDGMAGGVESNPEFVKDCIVDLFAYVHALIQKRIQGQNKASLNKEEVYYFGYRAFAKVLGDKVESGGVGWRALRVMLEENGRQVKVKDEEGCRTAVRRGDGEVKVADFEF</sequence>
<evidence type="ECO:0000256" key="12">
    <source>
        <dbReference type="ARBA" id="ARBA00048173"/>
    </source>
</evidence>
<dbReference type="EC" id="2.7.7.49" evidence="2 13"/>
<evidence type="ECO:0000256" key="1">
    <source>
        <dbReference type="ARBA" id="ARBA00008001"/>
    </source>
</evidence>
<dbReference type="GO" id="GO:0046872">
    <property type="term" value="F:metal ion binding"/>
    <property type="evidence" value="ECO:0007669"/>
    <property type="project" value="UniProtKB-KW"/>
</dbReference>
<dbReference type="GO" id="GO:0003720">
    <property type="term" value="F:telomerase activity"/>
    <property type="evidence" value="ECO:0007669"/>
    <property type="project" value="InterPro"/>
</dbReference>
<keyword evidence="7 13" id="KW-0479">Metal-binding</keyword>
<evidence type="ECO:0000259" key="15">
    <source>
        <dbReference type="PROSITE" id="PS50878"/>
    </source>
</evidence>
<gene>
    <name evidence="16" type="ORF">TrCOL_g152</name>
</gene>
<dbReference type="GO" id="GO:0000781">
    <property type="term" value="C:chromosome, telomeric region"/>
    <property type="evidence" value="ECO:0007669"/>
    <property type="project" value="UniProtKB-SubCell"/>
</dbReference>
<dbReference type="InterPro" id="IPR000477">
    <property type="entry name" value="RT_dom"/>
</dbReference>
<dbReference type="PRINTS" id="PR01365">
    <property type="entry name" value="TELOMERASERT"/>
</dbReference>
<keyword evidence="11 13" id="KW-0539">Nucleus</keyword>
<evidence type="ECO:0000256" key="9">
    <source>
        <dbReference type="ARBA" id="ARBA00022895"/>
    </source>
</evidence>
<dbReference type="AlphaFoldDB" id="A0A9W7GAA9"/>
<reference evidence="17" key="1">
    <citation type="journal article" date="2023" name="Commun. Biol.">
        <title>Genome analysis of Parmales, the sister group of diatoms, reveals the evolutionary specialization of diatoms from phago-mixotrophs to photoautotrophs.</title>
        <authorList>
            <person name="Ban H."/>
            <person name="Sato S."/>
            <person name="Yoshikawa S."/>
            <person name="Yamada K."/>
            <person name="Nakamura Y."/>
            <person name="Ichinomiya M."/>
            <person name="Sato N."/>
            <person name="Blanc-Mathieu R."/>
            <person name="Endo H."/>
            <person name="Kuwata A."/>
            <person name="Ogata H."/>
        </authorList>
    </citation>
    <scope>NUCLEOTIDE SEQUENCE [LARGE SCALE GENOMIC DNA]</scope>
</reference>
<dbReference type="InterPro" id="IPR021891">
    <property type="entry name" value="Telomerase_RBD"/>
</dbReference>
<keyword evidence="4 13" id="KW-0158">Chromosome</keyword>
<evidence type="ECO:0000256" key="13">
    <source>
        <dbReference type="RuleBase" id="RU365061"/>
    </source>
</evidence>
<comment type="function">
    <text evidence="13">Telomerase is a ribonucleoprotein enzyme essential for the replication of chromosome termini in most eukaryotes. It elongates telomeres. It is a reverse transcriptase that adds simple sequence repeats to chromosome ends by copying a template sequence within the RNA component of the enzyme.</text>
</comment>
<keyword evidence="8 13" id="KW-0460">Magnesium</keyword>
<dbReference type="CDD" id="cd01648">
    <property type="entry name" value="TERT"/>
    <property type="match status" value="1"/>
</dbReference>
<evidence type="ECO:0000256" key="7">
    <source>
        <dbReference type="ARBA" id="ARBA00022723"/>
    </source>
</evidence>
<dbReference type="GO" id="GO:0000333">
    <property type="term" value="C:telomerase catalytic core complex"/>
    <property type="evidence" value="ECO:0007669"/>
    <property type="project" value="TreeGrafter"/>
</dbReference>
<protein>
    <recommendedName>
        <fullName evidence="3 13">Telomerase reverse transcriptase</fullName>
        <ecNumber evidence="2 13">2.7.7.49</ecNumber>
    </recommendedName>
    <alternativeName>
        <fullName evidence="13">Telomerase catalytic subunit</fullName>
    </alternativeName>
</protein>
<evidence type="ECO:0000256" key="4">
    <source>
        <dbReference type="ARBA" id="ARBA00022454"/>
    </source>
</evidence>
<keyword evidence="5 13" id="KW-0808">Transferase</keyword>
<keyword evidence="17" id="KW-1185">Reference proteome</keyword>
<accession>A0A9W7GAA9</accession>
<proteinExistence type="inferred from homology"/>
<dbReference type="Gene3D" id="3.30.70.2630">
    <property type="match status" value="1"/>
</dbReference>
<dbReference type="Gene3D" id="1.10.357.90">
    <property type="match status" value="1"/>
</dbReference>
<dbReference type="Pfam" id="PF12009">
    <property type="entry name" value="Telomerase_RBD"/>
    <property type="match status" value="1"/>
</dbReference>
<dbReference type="InterPro" id="IPR003545">
    <property type="entry name" value="Telomerase_RT"/>
</dbReference>
<dbReference type="EMBL" id="BRYA01001100">
    <property type="protein sequence ID" value="GMI38941.1"/>
    <property type="molecule type" value="Genomic_DNA"/>
</dbReference>
<evidence type="ECO:0000313" key="16">
    <source>
        <dbReference type="EMBL" id="GMI38941.1"/>
    </source>
</evidence>
<dbReference type="PROSITE" id="PS50878">
    <property type="entry name" value="RT_POL"/>
    <property type="match status" value="1"/>
</dbReference>
<keyword evidence="9 13" id="KW-0779">Telomere</keyword>
<name>A0A9W7GAA9_9STRA</name>
<evidence type="ECO:0000256" key="10">
    <source>
        <dbReference type="ARBA" id="ARBA00022918"/>
    </source>
</evidence>
<dbReference type="OrthoDB" id="197338at2759"/>